<evidence type="ECO:0000313" key="3">
    <source>
        <dbReference type="EMBL" id="MFC4700047.1"/>
    </source>
</evidence>
<dbReference type="PANTHER" id="PTHR21180:SF32">
    <property type="entry name" value="ENDONUCLEASE_EXONUCLEASE_PHOSPHATASE FAMILY DOMAIN-CONTAINING PROTEIN 1"/>
    <property type="match status" value="1"/>
</dbReference>
<evidence type="ECO:0000313" key="4">
    <source>
        <dbReference type="Proteomes" id="UP001595897"/>
    </source>
</evidence>
<keyword evidence="4" id="KW-1185">Reference proteome</keyword>
<dbReference type="RefSeq" id="WP_382407127.1">
    <property type="nucleotide sequence ID" value="NZ_JBHSGU010000002.1"/>
</dbReference>
<dbReference type="SMART" id="SM00278">
    <property type="entry name" value="HhH1"/>
    <property type="match status" value="2"/>
</dbReference>
<gene>
    <name evidence="3" type="ORF">ACFO4O_07770</name>
</gene>
<dbReference type="InterPro" id="IPR003583">
    <property type="entry name" value="Hlx-hairpin-Hlx_DNA-bd_motif"/>
</dbReference>
<dbReference type="InterPro" id="IPR004509">
    <property type="entry name" value="Competence_ComEA_HhH"/>
</dbReference>
<accession>A0ABV9LU55</accession>
<dbReference type="Pfam" id="PF12836">
    <property type="entry name" value="HHH_3"/>
    <property type="match status" value="1"/>
</dbReference>
<dbReference type="SUPFAM" id="SSF47781">
    <property type="entry name" value="RuvA domain 2-like"/>
    <property type="match status" value="1"/>
</dbReference>
<dbReference type="EMBL" id="JBHSGU010000002">
    <property type="protein sequence ID" value="MFC4700047.1"/>
    <property type="molecule type" value="Genomic_DNA"/>
</dbReference>
<keyword evidence="3" id="KW-0238">DNA-binding</keyword>
<dbReference type="GO" id="GO:0003677">
    <property type="term" value="F:DNA binding"/>
    <property type="evidence" value="ECO:0007669"/>
    <property type="project" value="UniProtKB-KW"/>
</dbReference>
<sequence>MTLKTVKLKTWLAACGIALASLFVALPAAAQQSATQVNSVVSIVNINTADVETLSSLPGVGPKKAESIISYRELNGNFASVDELVNVKGIGKRMVERLLDKVTI</sequence>
<dbReference type="PANTHER" id="PTHR21180">
    <property type="entry name" value="ENDONUCLEASE/EXONUCLEASE/PHOSPHATASE FAMILY DOMAIN-CONTAINING PROTEIN 1"/>
    <property type="match status" value="1"/>
</dbReference>
<evidence type="ECO:0000259" key="2">
    <source>
        <dbReference type="SMART" id="SM00278"/>
    </source>
</evidence>
<comment type="caution">
    <text evidence="3">The sequence shown here is derived from an EMBL/GenBank/DDBJ whole genome shotgun (WGS) entry which is preliminary data.</text>
</comment>
<name>A0ABV9LU55_9ALTE</name>
<feature type="domain" description="Helix-hairpin-helix DNA-binding motif class 1" evidence="2">
    <location>
        <begin position="82"/>
        <end position="101"/>
    </location>
</feature>
<dbReference type="InterPro" id="IPR010994">
    <property type="entry name" value="RuvA_2-like"/>
</dbReference>
<reference evidence="4" key="1">
    <citation type="journal article" date="2019" name="Int. J. Syst. Evol. Microbiol.">
        <title>The Global Catalogue of Microorganisms (GCM) 10K type strain sequencing project: providing services to taxonomists for standard genome sequencing and annotation.</title>
        <authorList>
            <consortium name="The Broad Institute Genomics Platform"/>
            <consortium name="The Broad Institute Genome Sequencing Center for Infectious Disease"/>
            <person name="Wu L."/>
            <person name="Ma J."/>
        </authorList>
    </citation>
    <scope>NUCLEOTIDE SEQUENCE [LARGE SCALE GENOMIC DNA]</scope>
    <source>
        <strain evidence="4">KACC 12507</strain>
    </source>
</reference>
<organism evidence="3 4">
    <name type="scientific">Glaciecola siphonariae</name>
    <dbReference type="NCBI Taxonomy" id="521012"/>
    <lineage>
        <taxon>Bacteria</taxon>
        <taxon>Pseudomonadati</taxon>
        <taxon>Pseudomonadota</taxon>
        <taxon>Gammaproteobacteria</taxon>
        <taxon>Alteromonadales</taxon>
        <taxon>Alteromonadaceae</taxon>
        <taxon>Glaciecola</taxon>
    </lineage>
</organism>
<dbReference type="Gene3D" id="1.10.150.280">
    <property type="entry name" value="AF1531-like domain"/>
    <property type="match status" value="1"/>
</dbReference>
<dbReference type="NCBIfam" id="TIGR00426">
    <property type="entry name" value="competence protein ComEA helix-hairpin-helix repeat region"/>
    <property type="match status" value="1"/>
</dbReference>
<feature type="signal peptide" evidence="1">
    <location>
        <begin position="1"/>
        <end position="30"/>
    </location>
</feature>
<dbReference type="Proteomes" id="UP001595897">
    <property type="component" value="Unassembled WGS sequence"/>
</dbReference>
<feature type="chain" id="PRO_5045849482" evidence="1">
    <location>
        <begin position="31"/>
        <end position="104"/>
    </location>
</feature>
<feature type="domain" description="Helix-hairpin-helix DNA-binding motif class 1" evidence="2">
    <location>
        <begin position="52"/>
        <end position="71"/>
    </location>
</feature>
<keyword evidence="1" id="KW-0732">Signal</keyword>
<dbReference type="InterPro" id="IPR051675">
    <property type="entry name" value="Endo/Exo/Phosphatase_dom_1"/>
</dbReference>
<evidence type="ECO:0000256" key="1">
    <source>
        <dbReference type="SAM" id="SignalP"/>
    </source>
</evidence>
<proteinExistence type="predicted"/>
<protein>
    <submittedName>
        <fullName evidence="3">ComEA family DNA-binding protein</fullName>
    </submittedName>
</protein>